<gene>
    <name evidence="1" type="ORF">PSR59_02475</name>
</gene>
<dbReference type="Proteomes" id="UP001222683">
    <property type="component" value="Chromosome"/>
</dbReference>
<proteinExistence type="predicted"/>
<evidence type="ECO:0000313" key="1">
    <source>
        <dbReference type="EMBL" id="WDC82518.1"/>
    </source>
</evidence>
<dbReference type="EMBL" id="CP117692">
    <property type="protein sequence ID" value="WDC82518.1"/>
    <property type="molecule type" value="Genomic_DNA"/>
</dbReference>
<reference evidence="1" key="1">
    <citation type="submission" date="2023-02" db="EMBL/GenBank/DDBJ databases">
        <title>Complete genome sequence of Lactobacillus ruminis CACC888 isolated from Pig feces.</title>
        <authorList>
            <person name="Park S."/>
            <person name="Park M.A."/>
            <person name="Kim D.-H."/>
            <person name="Kim Y."/>
        </authorList>
    </citation>
    <scope>NUCLEOTIDE SEQUENCE</scope>
    <source>
        <strain evidence="1">CACC888</strain>
    </source>
</reference>
<name>A0AAQ2XIH9_9LACO</name>
<evidence type="ECO:0000313" key="2">
    <source>
        <dbReference type="Proteomes" id="UP001222683"/>
    </source>
</evidence>
<sequence>MTEQKQIIKFKFGVSLTKKRLGKLCLKFKTRTIHIIFYESYAFLL</sequence>
<accession>A0AAQ2XIH9</accession>
<protein>
    <submittedName>
        <fullName evidence="1">Uncharacterized protein</fullName>
    </submittedName>
</protein>
<dbReference type="RefSeq" id="WP_273745290.1">
    <property type="nucleotide sequence ID" value="NZ_CP117692.1"/>
</dbReference>
<organism evidence="1 2">
    <name type="scientific">Ligilactobacillus ruminis</name>
    <dbReference type="NCBI Taxonomy" id="1623"/>
    <lineage>
        <taxon>Bacteria</taxon>
        <taxon>Bacillati</taxon>
        <taxon>Bacillota</taxon>
        <taxon>Bacilli</taxon>
        <taxon>Lactobacillales</taxon>
        <taxon>Lactobacillaceae</taxon>
        <taxon>Ligilactobacillus</taxon>
    </lineage>
</organism>
<dbReference type="AlphaFoldDB" id="A0AAQ2XIH9"/>